<dbReference type="SUPFAM" id="SSF53067">
    <property type="entry name" value="Actin-like ATPase domain"/>
    <property type="match status" value="2"/>
</dbReference>
<proteinExistence type="inferred from homology"/>
<comment type="similarity">
    <text evidence="1">Belongs to the ROK (NagC/XylR) family.</text>
</comment>
<name>A0A7C5T0A4_9AQUI</name>
<dbReference type="PANTHER" id="PTHR18964:SF149">
    <property type="entry name" value="BIFUNCTIONAL UDP-N-ACETYLGLUCOSAMINE 2-EPIMERASE_N-ACETYLMANNOSAMINE KINASE"/>
    <property type="match status" value="1"/>
</dbReference>
<dbReference type="AlphaFoldDB" id="A0A7C5T0A4"/>
<dbReference type="Pfam" id="PF00480">
    <property type="entry name" value="ROK"/>
    <property type="match status" value="1"/>
</dbReference>
<organism evidence="2">
    <name type="scientific">Thermocrinis ruber</name>
    <dbReference type="NCBI Taxonomy" id="75906"/>
    <lineage>
        <taxon>Bacteria</taxon>
        <taxon>Pseudomonadati</taxon>
        <taxon>Aquificota</taxon>
        <taxon>Aquificia</taxon>
        <taxon>Aquificales</taxon>
        <taxon>Aquificaceae</taxon>
        <taxon>Thermocrinis</taxon>
    </lineage>
</organism>
<evidence type="ECO:0000313" key="2">
    <source>
        <dbReference type="EMBL" id="HHO73419.1"/>
    </source>
</evidence>
<dbReference type="InterPro" id="IPR043129">
    <property type="entry name" value="ATPase_NBD"/>
</dbReference>
<gene>
    <name evidence="2" type="ORF">ENN04_02135</name>
</gene>
<dbReference type="InterPro" id="IPR000600">
    <property type="entry name" value="ROK"/>
</dbReference>
<comment type="caution">
    <text evidence="2">The sequence shown here is derived from an EMBL/GenBank/DDBJ whole genome shotgun (WGS) entry which is preliminary data.</text>
</comment>
<dbReference type="PANTHER" id="PTHR18964">
    <property type="entry name" value="ROK (REPRESSOR, ORF, KINASE) FAMILY"/>
    <property type="match status" value="1"/>
</dbReference>
<protein>
    <submittedName>
        <fullName evidence="2">ROK family protein</fullName>
    </submittedName>
</protein>
<dbReference type="EMBL" id="DSAC01000025">
    <property type="protein sequence ID" value="HHO73419.1"/>
    <property type="molecule type" value="Genomic_DNA"/>
</dbReference>
<accession>A0A7C5T0A4</accession>
<evidence type="ECO:0000256" key="1">
    <source>
        <dbReference type="ARBA" id="ARBA00006479"/>
    </source>
</evidence>
<sequence>MKKGVDVGGTFIKVLWEDGRREKIYVRDISQNKGEFIKKLREVIKDGKPSRVGVAVAGFTSLEGVVYRSPNIPALDGVDVGKILAEEGIEGVVMNDVSAGAFGEWFYDHRDSKSLLLVAIGTGLGAGFVHEGKIFLGSCGSALELGHHIVEKGGFLCNCGRRGCLEAYCSSYGLERLYEVFSGRKLKDYQIVQRAKDGEKEALKSVETFKEYLVLGLMNAVHILNPDLVVLGGGLVDQMREFLGDLEVRLKDAVESLPSKCLRVRFSECGEFCMARGALALALRDDL</sequence>
<dbReference type="Gene3D" id="3.30.420.40">
    <property type="match status" value="2"/>
</dbReference>
<reference evidence="2" key="1">
    <citation type="journal article" date="2020" name="mSystems">
        <title>Genome- and Community-Level Interaction Insights into Carbon Utilization and Element Cycling Functions of Hydrothermarchaeota in Hydrothermal Sediment.</title>
        <authorList>
            <person name="Zhou Z."/>
            <person name="Liu Y."/>
            <person name="Xu W."/>
            <person name="Pan J."/>
            <person name="Luo Z.H."/>
            <person name="Li M."/>
        </authorList>
    </citation>
    <scope>NUCLEOTIDE SEQUENCE [LARGE SCALE GENOMIC DNA]</scope>
    <source>
        <strain evidence="2">SpSt-114</strain>
    </source>
</reference>